<dbReference type="SMART" id="SM00086">
    <property type="entry name" value="PAC"/>
    <property type="match status" value="1"/>
</dbReference>
<dbReference type="InterPro" id="IPR052162">
    <property type="entry name" value="Sensor_kinase/Photoreceptor"/>
</dbReference>
<evidence type="ECO:0000256" key="5">
    <source>
        <dbReference type="ARBA" id="ARBA00022777"/>
    </source>
</evidence>
<dbReference type="FunFam" id="3.30.565.10:FF:000006">
    <property type="entry name" value="Sensor histidine kinase WalK"/>
    <property type="match status" value="1"/>
</dbReference>
<dbReference type="SUPFAM" id="SSF55785">
    <property type="entry name" value="PYP-like sensor domain (PAS domain)"/>
    <property type="match status" value="1"/>
</dbReference>
<evidence type="ECO:0000256" key="3">
    <source>
        <dbReference type="ARBA" id="ARBA00022553"/>
    </source>
</evidence>
<dbReference type="Pfam" id="PF13185">
    <property type="entry name" value="GAF_2"/>
    <property type="match status" value="1"/>
</dbReference>
<dbReference type="EC" id="2.7.13.3" evidence="2"/>
<evidence type="ECO:0000313" key="10">
    <source>
        <dbReference type="Proteomes" id="UP000006622"/>
    </source>
</evidence>
<protein>
    <recommendedName>
        <fullName evidence="2">histidine kinase</fullName>
        <ecNumber evidence="2">2.7.13.3</ecNumber>
    </recommendedName>
</protein>
<evidence type="ECO:0000256" key="4">
    <source>
        <dbReference type="ARBA" id="ARBA00022679"/>
    </source>
</evidence>
<dbReference type="Proteomes" id="UP000006622">
    <property type="component" value="Chromosome"/>
</dbReference>
<dbReference type="Pfam" id="PF08447">
    <property type="entry name" value="PAS_3"/>
    <property type="match status" value="1"/>
</dbReference>
<feature type="domain" description="Histidine kinase" evidence="7">
    <location>
        <begin position="366"/>
        <end position="543"/>
    </location>
</feature>
<dbReference type="InterPro" id="IPR036890">
    <property type="entry name" value="HATPase_C_sf"/>
</dbReference>
<feature type="coiled-coil region" evidence="6">
    <location>
        <begin position="295"/>
        <end position="322"/>
    </location>
</feature>
<dbReference type="InterPro" id="IPR000014">
    <property type="entry name" value="PAS"/>
</dbReference>
<dbReference type="STRING" id="679901.Mzhil_1793"/>
<keyword evidence="3" id="KW-0597">Phosphoprotein</keyword>
<dbReference type="HOGENOM" id="CLU_000445_114_71_2"/>
<dbReference type="PROSITE" id="PS50113">
    <property type="entry name" value="PAC"/>
    <property type="match status" value="1"/>
</dbReference>
<comment type="catalytic activity">
    <reaction evidence="1">
        <text>ATP + protein L-histidine = ADP + protein N-phospho-L-histidine.</text>
        <dbReference type="EC" id="2.7.13.3"/>
    </reaction>
</comment>
<keyword evidence="6" id="KW-0175">Coiled coil</keyword>
<sequence>MNDRDYRELDKIINSSPAVIFLWKAENGWPVEFVSDNILQFGYEAEEFISGKLKFADIIHPHDLGKVVKLFSKSNMTDYPGFTIDYRIITKSGDVRWVNERTLIRRDDDGNLINYEGIIFDVTDRKKSEHEMKLNKELMESLLKMNQMIGATLQEITDFAREEAVRLTDSKLGYLAFTNADESVLTMHSWSKNAMKECKIEDKKFVYPLKTTGLWGESVRQRKPVITNDYSEPDPLKKGYPEGHVELKNHVTVPIFDGDRIVGVVGAGNKLSDYDDFDSLKLTLLIQNMWKLIQRKHLLEALNKYSRDLSKANAELKSFTKIKKEFIEGQRLKQSQGDYNKLLQDDMLESIEEQHRNSMAKSLMFSEKLNRLIDSLMFLSTEQAGKLDYHFGPVNIEKIVNNSLMNLILIIDEKDIEIENEVPADLPSVRADSEKLTNVLINLLENAAKYNEPGGKIVINIWNEDNYVRLSIRDTGKGIPEKIIPHLFQSIYQVDDSITRRYEGIESGLYLCKKVIDAHGGKIWIESELGEGTTVHVKLPVYENVSQA</sequence>
<name>F7XQM9_METZD</name>
<organism evidence="9 10">
    <name type="scientific">Methanosalsum zhilinae (strain DSM 4017 / NBRC 107636 / OCM 62 / WeN5)</name>
    <name type="common">Methanohalophilus zhilinae</name>
    <dbReference type="NCBI Taxonomy" id="679901"/>
    <lineage>
        <taxon>Archaea</taxon>
        <taxon>Methanobacteriati</taxon>
        <taxon>Methanobacteriota</taxon>
        <taxon>Stenosarchaea group</taxon>
        <taxon>Methanomicrobia</taxon>
        <taxon>Methanosarcinales</taxon>
        <taxon>Methanosarcinaceae</taxon>
        <taxon>Methanosalsum</taxon>
    </lineage>
</organism>
<dbReference type="InterPro" id="IPR029016">
    <property type="entry name" value="GAF-like_dom_sf"/>
</dbReference>
<dbReference type="InterPro" id="IPR005467">
    <property type="entry name" value="His_kinase_dom"/>
</dbReference>
<dbReference type="PANTHER" id="PTHR43304">
    <property type="entry name" value="PHYTOCHROME-LIKE PROTEIN CPH1"/>
    <property type="match status" value="1"/>
</dbReference>
<keyword evidence="10" id="KW-1185">Reference proteome</keyword>
<dbReference type="GO" id="GO:0004673">
    <property type="term" value="F:protein histidine kinase activity"/>
    <property type="evidence" value="ECO:0007669"/>
    <property type="project" value="UniProtKB-EC"/>
</dbReference>
<dbReference type="PRINTS" id="PR00344">
    <property type="entry name" value="BCTRLSENSOR"/>
</dbReference>
<proteinExistence type="predicted"/>
<evidence type="ECO:0000313" key="9">
    <source>
        <dbReference type="EMBL" id="AEH61628.1"/>
    </source>
</evidence>
<dbReference type="AlphaFoldDB" id="F7XQM9"/>
<dbReference type="Gene3D" id="3.30.450.20">
    <property type="entry name" value="PAS domain"/>
    <property type="match status" value="1"/>
</dbReference>
<dbReference type="InterPro" id="IPR013655">
    <property type="entry name" value="PAS_fold_3"/>
</dbReference>
<dbReference type="InterPro" id="IPR035965">
    <property type="entry name" value="PAS-like_dom_sf"/>
</dbReference>
<dbReference type="OrthoDB" id="8127at2157"/>
<evidence type="ECO:0000259" key="7">
    <source>
        <dbReference type="PROSITE" id="PS50109"/>
    </source>
</evidence>
<dbReference type="InterPro" id="IPR001610">
    <property type="entry name" value="PAC"/>
</dbReference>
<dbReference type="GeneID" id="10823436"/>
<dbReference type="Gene3D" id="3.30.450.40">
    <property type="match status" value="1"/>
</dbReference>
<feature type="domain" description="PAC" evidence="8">
    <location>
        <begin position="82"/>
        <end position="134"/>
    </location>
</feature>
<dbReference type="PANTHER" id="PTHR43304:SF1">
    <property type="entry name" value="PAC DOMAIN-CONTAINING PROTEIN"/>
    <property type="match status" value="1"/>
</dbReference>
<dbReference type="InterPro" id="IPR000700">
    <property type="entry name" value="PAS-assoc_C"/>
</dbReference>
<dbReference type="NCBIfam" id="TIGR00229">
    <property type="entry name" value="sensory_box"/>
    <property type="match status" value="1"/>
</dbReference>
<dbReference type="Pfam" id="PF02518">
    <property type="entry name" value="HATPase_c"/>
    <property type="match status" value="1"/>
</dbReference>
<keyword evidence="4" id="KW-0808">Transferase</keyword>
<dbReference type="SMART" id="SM00387">
    <property type="entry name" value="HATPase_c"/>
    <property type="match status" value="1"/>
</dbReference>
<dbReference type="Gene3D" id="3.30.565.10">
    <property type="entry name" value="Histidine kinase-like ATPase, C-terminal domain"/>
    <property type="match status" value="1"/>
</dbReference>
<evidence type="ECO:0000256" key="6">
    <source>
        <dbReference type="SAM" id="Coils"/>
    </source>
</evidence>
<accession>F7XQM9</accession>
<evidence type="ECO:0000259" key="8">
    <source>
        <dbReference type="PROSITE" id="PS50113"/>
    </source>
</evidence>
<gene>
    <name evidence="9" type="ordered locus">Mzhil_1793</name>
</gene>
<dbReference type="PROSITE" id="PS50109">
    <property type="entry name" value="HIS_KIN"/>
    <property type="match status" value="1"/>
</dbReference>
<dbReference type="CDD" id="cd00130">
    <property type="entry name" value="PAS"/>
    <property type="match status" value="1"/>
</dbReference>
<dbReference type="InterPro" id="IPR003594">
    <property type="entry name" value="HATPase_dom"/>
</dbReference>
<dbReference type="KEGG" id="mzh:Mzhil_1793"/>
<evidence type="ECO:0000256" key="2">
    <source>
        <dbReference type="ARBA" id="ARBA00012438"/>
    </source>
</evidence>
<dbReference type="RefSeq" id="WP_013899064.1">
    <property type="nucleotide sequence ID" value="NC_015676.1"/>
</dbReference>
<dbReference type="SUPFAM" id="SSF55874">
    <property type="entry name" value="ATPase domain of HSP90 chaperone/DNA topoisomerase II/histidine kinase"/>
    <property type="match status" value="1"/>
</dbReference>
<dbReference type="EMBL" id="CP002101">
    <property type="protein sequence ID" value="AEH61628.1"/>
    <property type="molecule type" value="Genomic_DNA"/>
</dbReference>
<dbReference type="SUPFAM" id="SSF55781">
    <property type="entry name" value="GAF domain-like"/>
    <property type="match status" value="1"/>
</dbReference>
<dbReference type="InterPro" id="IPR004358">
    <property type="entry name" value="Sig_transdc_His_kin-like_C"/>
</dbReference>
<reference evidence="9 10" key="1">
    <citation type="submission" date="2010-07" db="EMBL/GenBank/DDBJ databases">
        <title>The complete genome of Methanosalsum zhilinae DSM 4017.</title>
        <authorList>
            <consortium name="US DOE Joint Genome Institute (JGI-PGF)"/>
            <person name="Lucas S."/>
            <person name="Copeland A."/>
            <person name="Lapidus A."/>
            <person name="Glavina del Rio T."/>
            <person name="Dalin E."/>
            <person name="Tice H."/>
            <person name="Bruce D."/>
            <person name="Goodwin L."/>
            <person name="Pitluck S."/>
            <person name="Kyrpides N."/>
            <person name="Mavromatis K."/>
            <person name="Ovchinnikova G."/>
            <person name="Daligault H."/>
            <person name="Detter J.C."/>
            <person name="Han C."/>
            <person name="Tapia R."/>
            <person name="Larimer F."/>
            <person name="Land M."/>
            <person name="Hauser L."/>
            <person name="Markowitz V."/>
            <person name="Cheng J.-F."/>
            <person name="Hugenholtz P."/>
            <person name="Woyke T."/>
            <person name="Wu D."/>
            <person name="Spring S."/>
            <person name="Schueler E."/>
            <person name="Brambilla E."/>
            <person name="Klenk H.-P."/>
            <person name="Eisen J.A."/>
        </authorList>
    </citation>
    <scope>NUCLEOTIDE SEQUENCE [LARGE SCALE GENOMIC DNA]</scope>
    <source>
        <strain evidence="10">DSM 4017 / NBRC 107636 / OCM 62 / WeN5</strain>
    </source>
</reference>
<evidence type="ECO:0000256" key="1">
    <source>
        <dbReference type="ARBA" id="ARBA00000085"/>
    </source>
</evidence>
<keyword evidence="5 9" id="KW-0418">Kinase</keyword>
<dbReference type="InterPro" id="IPR003018">
    <property type="entry name" value="GAF"/>
</dbReference>